<dbReference type="EMBL" id="LN831302">
    <property type="protein sequence ID" value="CQH59130.1"/>
    <property type="molecule type" value="Genomic_DNA"/>
</dbReference>
<dbReference type="STRING" id="1407499.HHUB_2907"/>
<proteinExistence type="predicted"/>
<dbReference type="Proteomes" id="UP000066737">
    <property type="component" value="Chromosome I"/>
</dbReference>
<dbReference type="GeneID" id="91110361"/>
<feature type="transmembrane region" description="Helical" evidence="1">
    <location>
        <begin position="88"/>
        <end position="108"/>
    </location>
</feature>
<dbReference type="AlphaFoldDB" id="A0A0U5H1T8"/>
<dbReference type="RefSeq" id="WP_059057310.1">
    <property type="nucleotide sequence ID" value="NZ_CEML01000001.1"/>
</dbReference>
<dbReference type="OrthoDB" id="253107at2157"/>
<dbReference type="KEGG" id="hhb:Hhub_2907"/>
<keyword evidence="1" id="KW-0812">Transmembrane</keyword>
<keyword evidence="1" id="KW-0472">Membrane</keyword>
<accession>A0A0U5H1T8</accession>
<keyword evidence="3" id="KW-1185">Reference proteome</keyword>
<sequence length="109" mass="10841">MDLRALLSPALYGGAAAAVVAALGYAVAASQSLPLTMPAFVYAFGGLTAVALLAGTTSINENSETPEVVASDDQILSAPTEAGGPRRLLFICFSLALALAGVVGVALFA</sequence>
<gene>
    <name evidence="2" type="ORF">HHUB_2907</name>
</gene>
<evidence type="ECO:0000313" key="2">
    <source>
        <dbReference type="EMBL" id="CQH59130.1"/>
    </source>
</evidence>
<organism evidence="2 3">
    <name type="scientific">Halobacterium hubeiense</name>
    <dbReference type="NCBI Taxonomy" id="1407499"/>
    <lineage>
        <taxon>Archaea</taxon>
        <taxon>Methanobacteriati</taxon>
        <taxon>Methanobacteriota</taxon>
        <taxon>Stenosarchaea group</taxon>
        <taxon>Halobacteria</taxon>
        <taxon>Halobacteriales</taxon>
        <taxon>Halobacteriaceae</taxon>
        <taxon>Halobacterium</taxon>
    </lineage>
</organism>
<feature type="transmembrane region" description="Helical" evidence="1">
    <location>
        <begin position="6"/>
        <end position="27"/>
    </location>
</feature>
<protein>
    <submittedName>
        <fullName evidence="2">Uncharacterized protein</fullName>
    </submittedName>
</protein>
<feature type="transmembrane region" description="Helical" evidence="1">
    <location>
        <begin position="39"/>
        <end position="59"/>
    </location>
</feature>
<reference evidence="3" key="1">
    <citation type="journal article" date="2016" name="Environ. Microbiol.">
        <title>The complete genome of a viable archaeum isolated from 123-million-year-old rock salt.</title>
        <authorList>
            <person name="Jaakkola S.T."/>
            <person name="Pfeiffer F."/>
            <person name="Ravantti J.J."/>
            <person name="Guo Q."/>
            <person name="Liu Y."/>
            <person name="Chen X."/>
            <person name="Ma H."/>
            <person name="Yang C."/>
            <person name="Oksanen H.M."/>
            <person name="Bamford D.H."/>
        </authorList>
    </citation>
    <scope>NUCLEOTIDE SEQUENCE</scope>
    <source>
        <strain evidence="3">JI20-1</strain>
    </source>
</reference>
<name>A0A0U5H1T8_9EURY</name>
<evidence type="ECO:0000313" key="3">
    <source>
        <dbReference type="Proteomes" id="UP000066737"/>
    </source>
</evidence>
<keyword evidence="1" id="KW-1133">Transmembrane helix</keyword>
<evidence type="ECO:0000256" key="1">
    <source>
        <dbReference type="SAM" id="Phobius"/>
    </source>
</evidence>